<dbReference type="Proteomes" id="UP000515146">
    <property type="component" value="Unplaced"/>
</dbReference>
<evidence type="ECO:0000313" key="3">
    <source>
        <dbReference type="Proteomes" id="UP000515146"/>
    </source>
</evidence>
<accession>A0A6P6YBQ5</accession>
<dbReference type="RefSeq" id="XP_027202054.1">
    <property type="nucleotide sequence ID" value="XM_027346253.1"/>
</dbReference>
<evidence type="ECO:0000256" key="2">
    <source>
        <dbReference type="SAM" id="MobiDB-lite"/>
    </source>
</evidence>
<dbReference type="AlphaFoldDB" id="A0A6P6YBQ5"/>
<keyword evidence="1" id="KW-0175">Coiled coil</keyword>
<dbReference type="InParanoid" id="A0A6P6YBQ5"/>
<name>A0A6P6YBQ5_DERPT</name>
<feature type="coiled-coil region" evidence="1">
    <location>
        <begin position="173"/>
        <end position="223"/>
    </location>
</feature>
<evidence type="ECO:0000313" key="4">
    <source>
        <dbReference type="RefSeq" id="XP_027202054.1"/>
    </source>
</evidence>
<dbReference type="KEGG" id="dpte:113796008"/>
<feature type="compositionally biased region" description="Acidic residues" evidence="2">
    <location>
        <begin position="306"/>
        <end position="318"/>
    </location>
</feature>
<gene>
    <name evidence="4" type="primary">LOC113796008</name>
</gene>
<protein>
    <submittedName>
        <fullName evidence="4">Uncharacterized protein LOC113796008</fullName>
    </submittedName>
</protein>
<sequence>MNDSNESEKMNENEDEKMNENEDESEKKDFVGKSLESVLGGIKGQSRFAFITKKNFSRETVAGIRDMNLGSIKNGKPIGKPVIRFDKGLPSKTTLNNLSPGQPIPPSKPHINIDPKGFSSAKNPHIYVNETVINGAQTFQKICEYAGPVLTVGAVAIEAWRLKSAFSDDLEIKNNKDEIIKELKDAIRQLKNDLKTETDEETKKLIEKKLEECRKCLKEMKRNFPKTVKKGAEIAGGWTGGFAAGTAGSSAGFQIGATVGTFVGPAGTVVGGIAGALIGAIGAGIAGGYGGTCAAGYLAEKGMEYFDSDEDDEEDENENEKNKDDADEEDKKENDKNEDDEEKKDI</sequence>
<feature type="compositionally biased region" description="Basic and acidic residues" evidence="2">
    <location>
        <begin position="319"/>
        <end position="335"/>
    </location>
</feature>
<feature type="region of interest" description="Disordered" evidence="2">
    <location>
        <begin position="1"/>
        <end position="30"/>
    </location>
</feature>
<dbReference type="OrthoDB" id="5852160at2759"/>
<reference evidence="4" key="1">
    <citation type="submission" date="2025-08" db="UniProtKB">
        <authorList>
            <consortium name="RefSeq"/>
        </authorList>
    </citation>
    <scope>IDENTIFICATION</scope>
    <source>
        <strain evidence="4">Airmid</strain>
    </source>
</reference>
<feature type="compositionally biased region" description="Acidic residues" evidence="2">
    <location>
        <begin position="336"/>
        <end position="346"/>
    </location>
</feature>
<feature type="region of interest" description="Disordered" evidence="2">
    <location>
        <begin position="305"/>
        <end position="346"/>
    </location>
</feature>
<evidence type="ECO:0000256" key="1">
    <source>
        <dbReference type="SAM" id="Coils"/>
    </source>
</evidence>
<proteinExistence type="predicted"/>
<organism evidence="3 4">
    <name type="scientific">Dermatophagoides pteronyssinus</name>
    <name type="common">European house dust mite</name>
    <dbReference type="NCBI Taxonomy" id="6956"/>
    <lineage>
        <taxon>Eukaryota</taxon>
        <taxon>Metazoa</taxon>
        <taxon>Ecdysozoa</taxon>
        <taxon>Arthropoda</taxon>
        <taxon>Chelicerata</taxon>
        <taxon>Arachnida</taxon>
        <taxon>Acari</taxon>
        <taxon>Acariformes</taxon>
        <taxon>Sarcoptiformes</taxon>
        <taxon>Astigmata</taxon>
        <taxon>Psoroptidia</taxon>
        <taxon>Analgoidea</taxon>
        <taxon>Pyroglyphidae</taxon>
        <taxon>Dermatophagoidinae</taxon>
        <taxon>Dermatophagoides</taxon>
    </lineage>
</organism>
<keyword evidence="3" id="KW-1185">Reference proteome</keyword>